<evidence type="ECO:0000313" key="2">
    <source>
        <dbReference type="EMBL" id="KKT57321.1"/>
    </source>
</evidence>
<comment type="caution">
    <text evidence="2">The sequence shown here is derived from an EMBL/GenBank/DDBJ whole genome shotgun (WGS) entry which is preliminary data.</text>
</comment>
<dbReference type="EMBL" id="LCIN01000005">
    <property type="protein sequence ID" value="KKT57321.1"/>
    <property type="molecule type" value="Genomic_DNA"/>
</dbReference>
<protein>
    <submittedName>
        <fullName evidence="2">Uncharacterized protein</fullName>
    </submittedName>
</protein>
<accession>A0A0G1ID49</accession>
<dbReference type="Gene3D" id="3.90.79.10">
    <property type="entry name" value="Nucleoside Triphosphate Pyrophosphohydrolase"/>
    <property type="match status" value="1"/>
</dbReference>
<evidence type="ECO:0000256" key="1">
    <source>
        <dbReference type="SAM" id="MobiDB-lite"/>
    </source>
</evidence>
<organism evidence="2 3">
    <name type="scientific">Candidatus Giovannonibacteria bacterium GW2011_GWB1_44_23</name>
    <dbReference type="NCBI Taxonomy" id="1618652"/>
    <lineage>
        <taxon>Bacteria</taxon>
        <taxon>Candidatus Giovannoniibacteriota</taxon>
    </lineage>
</organism>
<name>A0A0G1ID49_9BACT</name>
<evidence type="ECO:0000313" key="3">
    <source>
        <dbReference type="Proteomes" id="UP000033977"/>
    </source>
</evidence>
<feature type="compositionally biased region" description="Basic and acidic residues" evidence="1">
    <location>
        <begin position="269"/>
        <end position="283"/>
    </location>
</feature>
<dbReference type="Proteomes" id="UP000033977">
    <property type="component" value="Unassembled WGS sequence"/>
</dbReference>
<gene>
    <name evidence="2" type="ORF">UW49_C0005G0009</name>
</gene>
<sequence>MGLVEHCENLGWEGCINIDKKPESVLLVKNLLRNTKINEELKKHRWPNTRYYVDMVTAELEKNGELQKPWRWELAGSGKISWWAGNETLQEEFQALALEVKVKFSKKSKFNIDSPAQKEFLSHVAERVLQDDTLLLRAADATVECESLEETGLQITEKELIHRFTGKNRDSGGPYPKFLYLVKSAEGELRNEPVKTTISAPKWVKLRDLYVWKDRDVEEEQFLIHKSHLGAILIALKKFIDGGEPKFQHLANLLEKRMVRPYYNNPRAAEQEKAIRAPEEEKQTPAINYESWREVAEDSKIKPLRK</sequence>
<proteinExistence type="predicted"/>
<dbReference type="CDD" id="cd02883">
    <property type="entry name" value="NUDIX_Hydrolase"/>
    <property type="match status" value="1"/>
</dbReference>
<feature type="region of interest" description="Disordered" evidence="1">
    <location>
        <begin position="269"/>
        <end position="291"/>
    </location>
</feature>
<dbReference type="AlphaFoldDB" id="A0A0G1ID49"/>
<reference evidence="2 3" key="1">
    <citation type="journal article" date="2015" name="Nature">
        <title>rRNA introns, odd ribosomes, and small enigmatic genomes across a large radiation of phyla.</title>
        <authorList>
            <person name="Brown C.T."/>
            <person name="Hug L.A."/>
            <person name="Thomas B.C."/>
            <person name="Sharon I."/>
            <person name="Castelle C.J."/>
            <person name="Singh A."/>
            <person name="Wilkins M.J."/>
            <person name="Williams K.H."/>
            <person name="Banfield J.F."/>
        </authorList>
    </citation>
    <scope>NUCLEOTIDE SEQUENCE [LARGE SCALE GENOMIC DNA]</scope>
</reference>